<feature type="chain" id="PRO_5015606687" description="Spore coat protein U domain-containing protein" evidence="1">
    <location>
        <begin position="21"/>
        <end position="162"/>
    </location>
</feature>
<dbReference type="AlphaFoldDB" id="A0A2U2BX70"/>
<evidence type="ECO:0008006" key="4">
    <source>
        <dbReference type="Google" id="ProtNLM"/>
    </source>
</evidence>
<dbReference type="EMBL" id="QEXV01000001">
    <property type="protein sequence ID" value="PWE18618.1"/>
    <property type="molecule type" value="Genomic_DNA"/>
</dbReference>
<name>A0A2U2BX70_9PROT</name>
<evidence type="ECO:0000256" key="1">
    <source>
        <dbReference type="SAM" id="SignalP"/>
    </source>
</evidence>
<comment type="caution">
    <text evidence="2">The sequence shown here is derived from an EMBL/GenBank/DDBJ whole genome shotgun (WGS) entry which is preliminary data.</text>
</comment>
<sequence length="162" mass="16218">MKKLLIATAAAAFIAPAAIAQSGGAQITGVVDPVCEVSDLFANLGFASVTQGAQINDGFGVQCNDADGAVLTVISSEGGLESDDNEDFAVPYTATVSGPSFNGSGSTPAQPGPNDVTLVSDFNAFTTGLAAGEAHNLNITLDATGLWAGGYSDTIFVQITAQ</sequence>
<accession>A0A2U2BX70</accession>
<reference evidence="3" key="1">
    <citation type="submission" date="2018-05" db="EMBL/GenBank/DDBJ databases">
        <authorList>
            <person name="Liu B.-T."/>
        </authorList>
    </citation>
    <scope>NUCLEOTIDE SEQUENCE [LARGE SCALE GENOMIC DNA]</scope>
    <source>
        <strain evidence="3">WD6-1</strain>
    </source>
</reference>
<dbReference type="Proteomes" id="UP000245168">
    <property type="component" value="Unassembled WGS sequence"/>
</dbReference>
<keyword evidence="3" id="KW-1185">Reference proteome</keyword>
<dbReference type="RefSeq" id="WP_109251892.1">
    <property type="nucleotide sequence ID" value="NZ_QEXV01000001.1"/>
</dbReference>
<feature type="signal peptide" evidence="1">
    <location>
        <begin position="1"/>
        <end position="20"/>
    </location>
</feature>
<dbReference type="OrthoDB" id="6312617at2"/>
<protein>
    <recommendedName>
        <fullName evidence="4">Spore coat protein U domain-containing protein</fullName>
    </recommendedName>
</protein>
<keyword evidence="1" id="KW-0732">Signal</keyword>
<evidence type="ECO:0000313" key="3">
    <source>
        <dbReference type="Proteomes" id="UP000245168"/>
    </source>
</evidence>
<proteinExistence type="predicted"/>
<organism evidence="2 3">
    <name type="scientific">Marinicauda salina</name>
    <dbReference type="NCBI Taxonomy" id="2135793"/>
    <lineage>
        <taxon>Bacteria</taxon>
        <taxon>Pseudomonadati</taxon>
        <taxon>Pseudomonadota</taxon>
        <taxon>Alphaproteobacteria</taxon>
        <taxon>Maricaulales</taxon>
        <taxon>Maricaulaceae</taxon>
        <taxon>Marinicauda</taxon>
    </lineage>
</organism>
<gene>
    <name evidence="2" type="ORF">DDZ18_03165</name>
</gene>
<evidence type="ECO:0000313" key="2">
    <source>
        <dbReference type="EMBL" id="PWE18618.1"/>
    </source>
</evidence>